<dbReference type="GO" id="GO:0003824">
    <property type="term" value="F:catalytic activity"/>
    <property type="evidence" value="ECO:0007669"/>
    <property type="project" value="InterPro"/>
</dbReference>
<name>A0A975Y2L6_9ACTN</name>
<evidence type="ECO:0000313" key="3">
    <source>
        <dbReference type="Proteomes" id="UP000683575"/>
    </source>
</evidence>
<organism evidence="2 3">
    <name type="scientific">Nocardioides panacis</name>
    <dbReference type="NCBI Taxonomy" id="2849501"/>
    <lineage>
        <taxon>Bacteria</taxon>
        <taxon>Bacillati</taxon>
        <taxon>Actinomycetota</taxon>
        <taxon>Actinomycetes</taxon>
        <taxon>Propionibacteriales</taxon>
        <taxon>Nocardioidaceae</taxon>
        <taxon>Nocardioides</taxon>
    </lineage>
</organism>
<dbReference type="KEGG" id="nps:KRR39_19110"/>
<dbReference type="InterPro" id="IPR005302">
    <property type="entry name" value="MoCF_Sase_C"/>
</dbReference>
<sequence>MCVVHITRIGLTPVKGGRHQDLPTVDLTLDGPVGDRVFCLVDPARARVLRTVENPSLLRTSARWYGGVLTVTLPGGTVQDVPAPTGETLEVDYWGRVATLDVVGGPWAEAYSAHLGTDVVLARSTRPGDVVYGASVTLVTTSSLATLAGRVGAPVDGAQFRSTFTVDVGDALAHVEDGWVGGTLRVGEAAVTVRGVVPRCAVVDLDPASGERSAQVLKALGGYRQHSGEVVFGVDAVVTKPGRVDVDAHVERV</sequence>
<keyword evidence="3" id="KW-1185">Reference proteome</keyword>
<evidence type="ECO:0000313" key="2">
    <source>
        <dbReference type="EMBL" id="QWZ10672.1"/>
    </source>
</evidence>
<evidence type="ECO:0000259" key="1">
    <source>
        <dbReference type="PROSITE" id="PS51340"/>
    </source>
</evidence>
<accession>A0A975Y2L6</accession>
<reference evidence="2" key="1">
    <citation type="submission" date="2021-06" db="EMBL/GenBank/DDBJ databases">
        <title>Complete genome sequence of Nocardioides sp. G188.</title>
        <authorList>
            <person name="Im W.-T."/>
        </authorList>
    </citation>
    <scope>NUCLEOTIDE SEQUENCE</scope>
    <source>
        <strain evidence="2">G188</strain>
    </source>
</reference>
<proteinExistence type="predicted"/>
<dbReference type="AlphaFoldDB" id="A0A975Y2L6"/>
<dbReference type="GO" id="GO:0030151">
    <property type="term" value="F:molybdenum ion binding"/>
    <property type="evidence" value="ECO:0007669"/>
    <property type="project" value="InterPro"/>
</dbReference>
<feature type="domain" description="MOSC" evidence="1">
    <location>
        <begin position="76"/>
        <end position="253"/>
    </location>
</feature>
<protein>
    <submittedName>
        <fullName evidence="2">MOSC domain-containing protein</fullName>
    </submittedName>
</protein>
<dbReference type="Pfam" id="PF03473">
    <property type="entry name" value="MOSC"/>
    <property type="match status" value="1"/>
</dbReference>
<dbReference type="GO" id="GO:0030170">
    <property type="term" value="F:pyridoxal phosphate binding"/>
    <property type="evidence" value="ECO:0007669"/>
    <property type="project" value="InterPro"/>
</dbReference>
<dbReference type="EMBL" id="CP077062">
    <property type="protein sequence ID" value="QWZ10672.1"/>
    <property type="molecule type" value="Genomic_DNA"/>
</dbReference>
<gene>
    <name evidence="2" type="ORF">KRR39_19110</name>
</gene>
<dbReference type="PROSITE" id="PS51340">
    <property type="entry name" value="MOSC"/>
    <property type="match status" value="1"/>
</dbReference>
<dbReference type="Proteomes" id="UP000683575">
    <property type="component" value="Chromosome"/>
</dbReference>